<reference evidence="1" key="1">
    <citation type="submission" date="2011-11" db="EMBL/GenBank/DDBJ databases">
        <title>Improved High-Quality Draft sequence of Desulfovibrio sp. U5L.</title>
        <authorList>
            <consortium name="US DOE Joint Genome Institute"/>
            <person name="Lucas S."/>
            <person name="Han J."/>
            <person name="Lapidus A."/>
            <person name="Cheng J.-F."/>
            <person name="Goodwin L."/>
            <person name="Pitluck S."/>
            <person name="Peters L."/>
            <person name="Ovchinnikova G."/>
            <person name="Held B."/>
            <person name="Detter J.C."/>
            <person name="Han C."/>
            <person name="Tapia R."/>
            <person name="Land M."/>
            <person name="Hauser L."/>
            <person name="Kyrpides N."/>
            <person name="Ivanova N."/>
            <person name="Pagani I."/>
            <person name="Gabster J."/>
            <person name="Walker C."/>
            <person name="Stolyar S."/>
            <person name="Stahl D."/>
            <person name="Arkin A."/>
            <person name="Dehal P."/>
            <person name="Hazen T."/>
            <person name="Woyke T."/>
        </authorList>
    </citation>
    <scope>NUCLEOTIDE SEQUENCE [LARGE SCALE GENOMIC DNA]</scope>
    <source>
        <strain evidence="1">U5L</strain>
    </source>
</reference>
<dbReference type="GO" id="GO:0004061">
    <property type="term" value="F:arylformamidase activity"/>
    <property type="evidence" value="ECO:0007669"/>
    <property type="project" value="InterPro"/>
</dbReference>
<dbReference type="InterPro" id="IPR007325">
    <property type="entry name" value="KFase/CYL"/>
</dbReference>
<accession>I2Q186</accession>
<proteinExistence type="predicted"/>
<dbReference type="SUPFAM" id="SSF102198">
    <property type="entry name" value="Putative cyclase"/>
    <property type="match status" value="1"/>
</dbReference>
<evidence type="ECO:0000313" key="1">
    <source>
        <dbReference type="EMBL" id="EIG53542.1"/>
    </source>
</evidence>
<dbReference type="PANTHER" id="PTHR31118">
    <property type="entry name" value="CYCLASE-LIKE PROTEIN 2"/>
    <property type="match status" value="1"/>
</dbReference>
<dbReference type="eggNOG" id="COG1878">
    <property type="taxonomic scope" value="Bacteria"/>
</dbReference>
<dbReference type="OrthoDB" id="7067800at2"/>
<dbReference type="PANTHER" id="PTHR31118:SF12">
    <property type="entry name" value="CYCLASE-LIKE PROTEIN 2"/>
    <property type="match status" value="1"/>
</dbReference>
<dbReference type="InterPro" id="IPR037175">
    <property type="entry name" value="KFase_sf"/>
</dbReference>
<protein>
    <submittedName>
        <fullName evidence="1">Putative metal-dependent hydrolase</fullName>
    </submittedName>
</protein>
<keyword evidence="1" id="KW-0378">Hydrolase</keyword>
<gene>
    <name evidence="1" type="ORF">DesU5LDRAFT_1865</name>
</gene>
<dbReference type="GO" id="GO:0019441">
    <property type="term" value="P:L-tryptophan catabolic process to kynurenine"/>
    <property type="evidence" value="ECO:0007669"/>
    <property type="project" value="InterPro"/>
</dbReference>
<organism evidence="1">
    <name type="scientific">Desulfovibrio sp. U5L</name>
    <dbReference type="NCBI Taxonomy" id="596152"/>
    <lineage>
        <taxon>Bacteria</taxon>
        <taxon>Pseudomonadati</taxon>
        <taxon>Thermodesulfobacteriota</taxon>
        <taxon>Desulfovibrionia</taxon>
        <taxon>Desulfovibrionales</taxon>
        <taxon>Desulfovibrionaceae</taxon>
        <taxon>Desulfovibrio</taxon>
    </lineage>
</organism>
<dbReference type="Pfam" id="PF04199">
    <property type="entry name" value="Cyclase"/>
    <property type="match status" value="1"/>
</dbReference>
<dbReference type="EMBL" id="JH600068">
    <property type="protein sequence ID" value="EIG53542.1"/>
    <property type="molecule type" value="Genomic_DNA"/>
</dbReference>
<dbReference type="AlphaFoldDB" id="I2Q186"/>
<dbReference type="HOGENOM" id="CLU_030671_3_1_7"/>
<dbReference type="STRING" id="596152.DesU5LDRAFT_1865"/>
<name>I2Q186_9BACT</name>
<dbReference type="Gene3D" id="3.50.30.50">
    <property type="entry name" value="Putative cyclase"/>
    <property type="match status" value="1"/>
</dbReference>
<sequence>MADGRAPALPAVGAAGWYDISLPLTGATAAVPGDPPFRRRLFLRHETDGCEAGAWRLSAHAGTHLDFPAHFFPNGKRAGDYPAAAFVLPALVVDCGQAWTLGPEVLSGLETVPGEAVLFRTRNSTQRLFAGPEFPETFAAANPALALELVRRKAGLVGIDGLSIEPLADPLYPVHNILLGAGLPILEGLVLAAVPPGRHTLSCLPLAVPEAEASPVRAILFPACLPGGRAA</sequence>